<evidence type="ECO:0000256" key="1">
    <source>
        <dbReference type="SAM" id="MobiDB-lite"/>
    </source>
</evidence>
<organism evidence="2 3">
    <name type="scientific">Streptomyces coacervatus</name>
    <dbReference type="NCBI Taxonomy" id="647381"/>
    <lineage>
        <taxon>Bacteria</taxon>
        <taxon>Bacillati</taxon>
        <taxon>Actinomycetota</taxon>
        <taxon>Actinomycetes</taxon>
        <taxon>Kitasatosporales</taxon>
        <taxon>Streptomycetaceae</taxon>
        <taxon>Streptomyces</taxon>
    </lineage>
</organism>
<feature type="region of interest" description="Disordered" evidence="1">
    <location>
        <begin position="32"/>
        <end position="64"/>
    </location>
</feature>
<comment type="caution">
    <text evidence="2">The sequence shown here is derived from an EMBL/GenBank/DDBJ whole genome shotgun (WGS) entry which is preliminary data.</text>
</comment>
<evidence type="ECO:0000313" key="2">
    <source>
        <dbReference type="EMBL" id="GAA3774235.1"/>
    </source>
</evidence>
<keyword evidence="3" id="KW-1185">Reference proteome</keyword>
<name>A0ABP7GTY4_9ACTN</name>
<reference evidence="3" key="1">
    <citation type="journal article" date="2019" name="Int. J. Syst. Evol. Microbiol.">
        <title>The Global Catalogue of Microorganisms (GCM) 10K type strain sequencing project: providing services to taxonomists for standard genome sequencing and annotation.</title>
        <authorList>
            <consortium name="The Broad Institute Genomics Platform"/>
            <consortium name="The Broad Institute Genome Sequencing Center for Infectious Disease"/>
            <person name="Wu L."/>
            <person name="Ma J."/>
        </authorList>
    </citation>
    <scope>NUCLEOTIDE SEQUENCE [LARGE SCALE GENOMIC DNA]</scope>
    <source>
        <strain evidence="3">JCM 17138</strain>
    </source>
</reference>
<protein>
    <submittedName>
        <fullName evidence="2">Uncharacterized protein</fullName>
    </submittedName>
</protein>
<feature type="compositionally biased region" description="Basic and acidic residues" evidence="1">
    <location>
        <begin position="49"/>
        <end position="64"/>
    </location>
</feature>
<gene>
    <name evidence="2" type="ORF">GCM10022403_006540</name>
</gene>
<sequence length="129" mass="13873">MTECLTKAKDSLPFAAFVTNRSMVTLATAAAPATTTPGSLPARLPYDGDPARRNRHRPGDRLSGEEFECARGWRELGLVGTGTTDASVFGRKPCELGCGPSARNISNPRAPKRIFSMRLLCGSMPCRFA</sequence>
<accession>A0ABP7GTY4</accession>
<proteinExistence type="predicted"/>
<dbReference type="Proteomes" id="UP001501009">
    <property type="component" value="Unassembled WGS sequence"/>
</dbReference>
<dbReference type="RefSeq" id="WP_275781330.1">
    <property type="nucleotide sequence ID" value="NZ_BAABDE010000003.1"/>
</dbReference>
<evidence type="ECO:0000313" key="3">
    <source>
        <dbReference type="Proteomes" id="UP001501009"/>
    </source>
</evidence>
<dbReference type="EMBL" id="BAABDE010000003">
    <property type="protein sequence ID" value="GAA3774235.1"/>
    <property type="molecule type" value="Genomic_DNA"/>
</dbReference>